<gene>
    <name evidence="1" type="ORF">CVA01_22100</name>
</gene>
<comment type="caution">
    <text evidence="1">The sequence shown here is derived from an EMBL/GenBank/DDBJ whole genome shotgun (WGS) entry which is preliminary data.</text>
</comment>
<sequence>MDIVLQGSFATVSPGFPLGRPRHGSYDGGVKDPRRIPVMTDALTRLWEARPDLTLTRLLGLLETHGADWNATDEETLAVLRRLAEETPARLDDPTGRYLVTTENSAGVATQLVTVGADRVAVRQIPASRTDAVHDLPQPVVWEHSGVRSCHVAAPLVITDTEGIAHRMGLVSSIRVIAAPGEDAPVTSLDGLRRRTLDGVYLLELEDASLLLDRTAWLFTTGRRDLHRERLTWARLLDCTVGAPLRIALDGGEVRELPELRRITVLE</sequence>
<name>A0A4Y4C439_9CORY</name>
<proteinExistence type="predicted"/>
<dbReference type="Proteomes" id="UP000319986">
    <property type="component" value="Unassembled WGS sequence"/>
</dbReference>
<dbReference type="AlphaFoldDB" id="A0A4Y4C439"/>
<accession>A0A4Y4C439</accession>
<evidence type="ECO:0000313" key="1">
    <source>
        <dbReference type="EMBL" id="GEC86896.1"/>
    </source>
</evidence>
<organism evidence="1 2">
    <name type="scientific">Corynebacterium variabile</name>
    <dbReference type="NCBI Taxonomy" id="1727"/>
    <lineage>
        <taxon>Bacteria</taxon>
        <taxon>Bacillati</taxon>
        <taxon>Actinomycetota</taxon>
        <taxon>Actinomycetes</taxon>
        <taxon>Mycobacteriales</taxon>
        <taxon>Corynebacteriaceae</taxon>
        <taxon>Corynebacterium</taxon>
    </lineage>
</organism>
<evidence type="ECO:0000313" key="2">
    <source>
        <dbReference type="Proteomes" id="UP000319986"/>
    </source>
</evidence>
<protein>
    <submittedName>
        <fullName evidence="1">Uncharacterized protein</fullName>
    </submittedName>
</protein>
<dbReference type="EMBL" id="BJNT01000017">
    <property type="protein sequence ID" value="GEC86896.1"/>
    <property type="molecule type" value="Genomic_DNA"/>
</dbReference>
<dbReference type="OrthoDB" id="4415055at2"/>
<reference evidence="1 2" key="1">
    <citation type="submission" date="2019-06" db="EMBL/GenBank/DDBJ databases">
        <title>Whole genome shotgun sequence of Corynebacterium variabile NBRC 15286.</title>
        <authorList>
            <person name="Hosoyama A."/>
            <person name="Uohara A."/>
            <person name="Ohji S."/>
            <person name="Ichikawa N."/>
        </authorList>
    </citation>
    <scope>NUCLEOTIDE SEQUENCE [LARGE SCALE GENOMIC DNA]</scope>
    <source>
        <strain evidence="1 2">NBRC 15286</strain>
    </source>
</reference>